<evidence type="ECO:0000313" key="1">
    <source>
        <dbReference type="EMBL" id="MCA9385601.1"/>
    </source>
</evidence>
<reference evidence="1" key="1">
    <citation type="submission" date="2020-04" db="EMBL/GenBank/DDBJ databases">
        <authorList>
            <person name="Zhang T."/>
        </authorList>
    </citation>
    <scope>NUCLEOTIDE SEQUENCE</scope>
    <source>
        <strain evidence="1">HKST-UBA11</strain>
    </source>
</reference>
<proteinExistence type="predicted"/>
<dbReference type="AlphaFoldDB" id="A0A955RKA8"/>
<accession>A0A955RKA8</accession>
<organism evidence="1 2">
    <name type="scientific">Candidatus Dojkabacteria bacterium</name>
    <dbReference type="NCBI Taxonomy" id="2099670"/>
    <lineage>
        <taxon>Bacteria</taxon>
        <taxon>Candidatus Dojkabacteria</taxon>
    </lineage>
</organism>
<comment type="caution">
    <text evidence="1">The sequence shown here is derived from an EMBL/GenBank/DDBJ whole genome shotgun (WGS) entry which is preliminary data.</text>
</comment>
<dbReference type="Proteomes" id="UP000754563">
    <property type="component" value="Unassembled WGS sequence"/>
</dbReference>
<sequence>MRKIKLCLLVIVVLIASVYVYRSYRSGLIVGEELLSNQANQVEGIKEPPVVGVSEKPIGPKIVELTETPLEFDRYEDELISFNFPKGWESLVEKDEKGIGKIRISSPNHMSLSIDRRNGYDPLITVADDSFENAGFHSKLAVSFSDWSAELGTVGGGHLSAPSVQIENFFLSDKDTLVPLIKTNSYLLIIPHEAGTVGYGQFVLNEYEGDYVGYTRSLYGKNGVGHVDSEGNWLLGNYIYPSMYFSCDTYSRDANGKQIAEKDYDTCAKFIDEFFASVKSKSQASSKDYERISKQDFSIAIEELGKQLDSNDYSYIELYNRASGYDSSVEFDLAIDFQKNNLKIEPKYHGDVPMQVNAVDEINLSTDGCLVSYEEELNPEYRENYEMSYCTSAFWYSEQVGFKEPIKEIFDSIGHYKEYDSIAEVELSYWSRDLIRGNKELVEYTVYYDFISSEKKRLSEFFSMPKVYADLGLDFPVIEKFAIIQDTNELAYIELDRMYEYIEYSIKKME</sequence>
<reference evidence="1" key="2">
    <citation type="journal article" date="2021" name="Microbiome">
        <title>Successional dynamics and alternative stable states in a saline activated sludge microbial community over 9 years.</title>
        <authorList>
            <person name="Wang Y."/>
            <person name="Ye J."/>
            <person name="Ju F."/>
            <person name="Liu L."/>
            <person name="Boyd J.A."/>
            <person name="Deng Y."/>
            <person name="Parks D.H."/>
            <person name="Jiang X."/>
            <person name="Yin X."/>
            <person name="Woodcroft B.J."/>
            <person name="Tyson G.W."/>
            <person name="Hugenholtz P."/>
            <person name="Polz M.F."/>
            <person name="Zhang T."/>
        </authorList>
    </citation>
    <scope>NUCLEOTIDE SEQUENCE</scope>
    <source>
        <strain evidence="1">HKST-UBA11</strain>
    </source>
</reference>
<gene>
    <name evidence="1" type="ORF">KC717_03055</name>
</gene>
<name>A0A955RKA8_9BACT</name>
<protein>
    <submittedName>
        <fullName evidence="1">Uncharacterized protein</fullName>
    </submittedName>
</protein>
<dbReference type="EMBL" id="JAGQLH010000030">
    <property type="protein sequence ID" value="MCA9385601.1"/>
    <property type="molecule type" value="Genomic_DNA"/>
</dbReference>
<evidence type="ECO:0000313" key="2">
    <source>
        <dbReference type="Proteomes" id="UP000754563"/>
    </source>
</evidence>